<dbReference type="Gene3D" id="1.10.1280.10">
    <property type="entry name" value="Di-copper center containing domain from catechol oxidase"/>
    <property type="match status" value="1"/>
</dbReference>
<sequence>MIDFNWKLFWITALQGVTVVSSIDCSQAPTEALRTVCQQLQRWDDGARIPAPALVKPPSIAGQAQLAADFAPIASNMYQCMDIACLCVFFRGTGGNSCSVQGHKLAKGVRKEYRQLSDEERNRVHGAFHAMKNNGEYDRLATIHAQFASSGGAHSGPAFLPWHREYMKRVEIALRQVDPELALPYWDSTLDENMPDSKDSIMWTNEFMGETVGGSVAGGPFREWRTLEGLPRIRRAVGAKGKLFSEDEIRFMLNQRDISQVLAFTAPKPGCPFQPNFNVLEYSHGNPHIYVGGEMFEQATAANDPVFFMHHSFVDYIWETYRQTVQSRSDRERAWPVDNAQCSSEHHFSNAFMRPFPPMRNADGLSNMYTDNLYSYSPRPSCAMGNNCGSKYLYCDRSHGPERCASMIKPGGSCAGLNNGENACYNGRCVAGRCVAESVQTTPPPPIVPSRPVVVVQTPCFNEHECCAYWSGIGECPRNYIYMNEWCKASCQVCKVNYDLNNECLDRHSSCGMWSKSGECTKNTLWMAENCRRACNKCGLARSVVCSGGGKNQGRFMNSPVMKKNLLTDLGSKCNSPMCYNENQCCPIWASQGECRTNPGFMLCQCRVSCQQCRPSYRYGECADYHADCAKWSRTGECPKNTWMPENCRRSCGNCISNDVLRQRCPVRVARTAFLAAFGVM</sequence>
<dbReference type="AlphaFoldDB" id="A0A3P8BDD3"/>
<feature type="chain" id="PRO_5044596639" evidence="3">
    <location>
        <begin position="23"/>
        <end position="681"/>
    </location>
</feature>
<gene>
    <name evidence="5" type="ORF">HPBE_LOCUS6831</name>
</gene>
<evidence type="ECO:0000259" key="4">
    <source>
        <dbReference type="PROSITE" id="PS51670"/>
    </source>
</evidence>
<dbReference type="PROSITE" id="PS51670">
    <property type="entry name" value="SHKT"/>
    <property type="match status" value="4"/>
</dbReference>
<dbReference type="SMART" id="SM00254">
    <property type="entry name" value="ShKT"/>
    <property type="match status" value="4"/>
</dbReference>
<feature type="signal peptide" evidence="3">
    <location>
        <begin position="1"/>
        <end position="22"/>
    </location>
</feature>
<dbReference type="GO" id="GO:0046872">
    <property type="term" value="F:metal ion binding"/>
    <property type="evidence" value="ECO:0007669"/>
    <property type="project" value="UniProtKB-KW"/>
</dbReference>
<protein>
    <submittedName>
        <fullName evidence="7">ShTK domain protein</fullName>
    </submittedName>
</protein>
<keyword evidence="1" id="KW-0479">Metal-binding</keyword>
<reference evidence="5 6" key="1">
    <citation type="submission" date="2018-11" db="EMBL/GenBank/DDBJ databases">
        <authorList>
            <consortium name="Pathogen Informatics"/>
        </authorList>
    </citation>
    <scope>NUCLEOTIDE SEQUENCE [LARGE SCALE GENOMIC DNA]</scope>
</reference>
<name>A0A3P8BDD3_HELPZ</name>
<keyword evidence="2" id="KW-1015">Disulfide bond</keyword>
<feature type="disulfide bond" evidence="2">
    <location>
        <begin position="460"/>
        <end position="494"/>
    </location>
</feature>
<keyword evidence="6" id="KW-1185">Reference proteome</keyword>
<evidence type="ECO:0000313" key="6">
    <source>
        <dbReference type="Proteomes" id="UP000050761"/>
    </source>
</evidence>
<dbReference type="Pfam" id="PF00264">
    <property type="entry name" value="Tyrosinase"/>
    <property type="match status" value="1"/>
</dbReference>
<comment type="caution">
    <text evidence="2">Lacks conserved residue(s) required for the propagation of feature annotation.</text>
</comment>
<dbReference type="InterPro" id="IPR050316">
    <property type="entry name" value="Tyrosinase/Hemocyanin"/>
</dbReference>
<dbReference type="PROSITE" id="PS00497">
    <property type="entry name" value="TYROSINASE_1"/>
    <property type="match status" value="1"/>
</dbReference>
<dbReference type="InterPro" id="IPR003582">
    <property type="entry name" value="ShKT_dom"/>
</dbReference>
<feature type="domain" description="ShKT" evidence="4">
    <location>
        <begin position="579"/>
        <end position="613"/>
    </location>
</feature>
<dbReference type="InterPro" id="IPR002227">
    <property type="entry name" value="Tyrosinase_Cu-bd"/>
</dbReference>
<dbReference type="GO" id="GO:0016491">
    <property type="term" value="F:oxidoreductase activity"/>
    <property type="evidence" value="ECO:0007669"/>
    <property type="project" value="InterPro"/>
</dbReference>
<keyword evidence="3" id="KW-0732">Signal</keyword>
<dbReference type="PANTHER" id="PTHR11474:SF21">
    <property type="entry name" value="SHKT DOMAIN-CONTAINING PROTEIN"/>
    <property type="match status" value="1"/>
</dbReference>
<evidence type="ECO:0000256" key="3">
    <source>
        <dbReference type="SAM" id="SignalP"/>
    </source>
</evidence>
<organism evidence="5">
    <name type="scientific">Heligmosomoides polygyrus</name>
    <name type="common">Parasitic roundworm</name>
    <dbReference type="NCBI Taxonomy" id="6339"/>
    <lineage>
        <taxon>Eukaryota</taxon>
        <taxon>Metazoa</taxon>
        <taxon>Ecdysozoa</taxon>
        <taxon>Nematoda</taxon>
        <taxon>Chromadorea</taxon>
        <taxon>Rhabditida</taxon>
        <taxon>Rhabditina</taxon>
        <taxon>Rhabditomorpha</taxon>
        <taxon>Strongyloidea</taxon>
        <taxon>Heligmosomidae</taxon>
        <taxon>Heligmosomoides</taxon>
    </lineage>
</organism>
<feature type="disulfide bond" evidence="2">
    <location>
        <begin position="504"/>
        <end position="538"/>
    </location>
</feature>
<feature type="domain" description="ShKT" evidence="4">
    <location>
        <begin position="622"/>
        <end position="655"/>
    </location>
</feature>
<dbReference type="InterPro" id="IPR008922">
    <property type="entry name" value="Di-copper_centre_dom_sf"/>
</dbReference>
<dbReference type="WBParaSite" id="HPBE_0000683001-mRNA-1">
    <property type="protein sequence ID" value="HPBE_0000683001-mRNA-1"/>
    <property type="gene ID" value="HPBE_0000683001"/>
</dbReference>
<dbReference type="PANTHER" id="PTHR11474">
    <property type="entry name" value="TYROSINASE FAMILY MEMBER"/>
    <property type="match status" value="1"/>
</dbReference>
<dbReference type="Pfam" id="PF01549">
    <property type="entry name" value="ShK"/>
    <property type="match status" value="4"/>
</dbReference>
<feature type="domain" description="ShKT" evidence="4">
    <location>
        <begin position="460"/>
        <end position="494"/>
    </location>
</feature>
<dbReference type="Proteomes" id="UP000050761">
    <property type="component" value="Unassembled WGS sequence"/>
</dbReference>
<feature type="domain" description="ShKT" evidence="4">
    <location>
        <begin position="504"/>
        <end position="538"/>
    </location>
</feature>
<evidence type="ECO:0000313" key="7">
    <source>
        <dbReference type="WBParaSite" id="HPBE_0000683001-mRNA-1"/>
    </source>
</evidence>
<evidence type="ECO:0000313" key="5">
    <source>
        <dbReference type="EMBL" id="VDO69892.1"/>
    </source>
</evidence>
<accession>A0A3P8BDD3</accession>
<dbReference type="OrthoDB" id="6132182at2759"/>
<reference evidence="7" key="2">
    <citation type="submission" date="2019-09" db="UniProtKB">
        <authorList>
            <consortium name="WormBaseParasite"/>
        </authorList>
    </citation>
    <scope>IDENTIFICATION</scope>
</reference>
<evidence type="ECO:0000256" key="1">
    <source>
        <dbReference type="ARBA" id="ARBA00022723"/>
    </source>
</evidence>
<dbReference type="PROSITE" id="PS00498">
    <property type="entry name" value="TYROSINASE_2"/>
    <property type="match status" value="1"/>
</dbReference>
<dbReference type="EMBL" id="UZAH01025751">
    <property type="protein sequence ID" value="VDO69892.1"/>
    <property type="molecule type" value="Genomic_DNA"/>
</dbReference>
<dbReference type="SUPFAM" id="SSF48056">
    <property type="entry name" value="Di-copper centre-containing domain"/>
    <property type="match status" value="1"/>
</dbReference>
<proteinExistence type="predicted"/>
<feature type="disulfide bond" evidence="2">
    <location>
        <begin position="579"/>
        <end position="613"/>
    </location>
</feature>
<dbReference type="PRINTS" id="PR00092">
    <property type="entry name" value="TYROSINASE"/>
</dbReference>
<evidence type="ECO:0000256" key="2">
    <source>
        <dbReference type="PROSITE-ProRule" id="PRU01005"/>
    </source>
</evidence>